<reference evidence="7" key="2">
    <citation type="submission" date="2022-06" db="EMBL/GenBank/DDBJ databases">
        <title>Thermospira aquatica gen. nov., sp. nov.</title>
        <authorList>
            <person name="Ben Ali Gam Z."/>
            <person name="Labat M."/>
        </authorList>
    </citation>
    <scope>NUCLEOTIDE SEQUENCE</scope>
    <source>
        <strain evidence="7">F1F22</strain>
    </source>
</reference>
<dbReference type="PANTHER" id="PTHR14359">
    <property type="entry name" value="HOMO-OLIGOMERIC FLAVIN CONTAINING CYS DECARBOXYLASE FAMILY"/>
    <property type="match status" value="1"/>
</dbReference>
<keyword evidence="3 4" id="KW-0285">Flavoprotein</keyword>
<dbReference type="SUPFAM" id="SSF52507">
    <property type="entry name" value="Homo-oligomeric flavin-containing Cys decarboxylases, HFCD"/>
    <property type="match status" value="1"/>
</dbReference>
<feature type="binding site" evidence="3">
    <location>
        <position position="331"/>
    </location>
    <ligand>
        <name>CTP</name>
        <dbReference type="ChEBI" id="CHEBI:37563"/>
    </ligand>
</feature>
<dbReference type="HAMAP" id="MF_02225">
    <property type="entry name" value="CoaBC"/>
    <property type="match status" value="1"/>
</dbReference>
<keyword evidence="3 4" id="KW-0288">FMN</keyword>
<dbReference type="PANTHER" id="PTHR14359:SF6">
    <property type="entry name" value="PHOSPHOPANTOTHENOYLCYSTEINE DECARBOXYLASE"/>
    <property type="match status" value="1"/>
</dbReference>
<evidence type="ECO:0000256" key="2">
    <source>
        <dbReference type="ARBA" id="ARBA00023239"/>
    </source>
</evidence>
<feature type="active site" description="Proton donor" evidence="3">
    <location>
        <position position="151"/>
    </location>
</feature>
<accession>A0AAX3BD11</accession>
<keyword evidence="3" id="KW-0479">Metal-binding</keyword>
<comment type="pathway">
    <text evidence="3 4">Cofactor biosynthesis; coenzyme A biosynthesis; CoA from (R)-pantothenate: step 3/5.</text>
</comment>
<comment type="pathway">
    <text evidence="3 4">Cofactor biosynthesis; coenzyme A biosynthesis; CoA from (R)-pantothenate: step 2/5.</text>
</comment>
<evidence type="ECO:0000256" key="3">
    <source>
        <dbReference type="HAMAP-Rule" id="MF_02225"/>
    </source>
</evidence>
<dbReference type="AlphaFoldDB" id="A0AAX3BD11"/>
<dbReference type="RefSeq" id="WP_271435309.1">
    <property type="nucleotide sequence ID" value="NZ_CP073355.1"/>
</dbReference>
<comment type="function">
    <text evidence="4">Catalyzes two steps in the biosynthesis of coenzyme A. In the first step cysteine is conjugated to 4'-phosphopantothenate to form 4-phosphopantothenoylcysteine, in the latter compound is decarboxylated to form 4'-phosphopantotheine.</text>
</comment>
<comment type="similarity">
    <text evidence="3 4">In the C-terminal section; belongs to the PPC synthetase family.</text>
</comment>
<reference evidence="7" key="1">
    <citation type="submission" date="2021-04" db="EMBL/GenBank/DDBJ databases">
        <authorList>
            <person name="Postec A."/>
        </authorList>
    </citation>
    <scope>NUCLEOTIDE SEQUENCE</scope>
    <source>
        <strain evidence="7">F1F22</strain>
    </source>
</reference>
<dbReference type="GO" id="GO:0046872">
    <property type="term" value="F:metal ion binding"/>
    <property type="evidence" value="ECO:0007669"/>
    <property type="project" value="UniProtKB-KW"/>
</dbReference>
<feature type="domain" description="Flavoprotein" evidence="5">
    <location>
        <begin position="1"/>
        <end position="169"/>
    </location>
</feature>
<gene>
    <name evidence="3 7" type="primary">coaBC</name>
    <name evidence="7" type="ORF">KDW03_11970</name>
</gene>
<protein>
    <recommendedName>
        <fullName evidence="3">Coenzyme A biosynthesis bifunctional protein CoaBC</fullName>
    </recommendedName>
    <alternativeName>
        <fullName evidence="3">DNA/pantothenate metabolism flavoprotein</fullName>
    </alternativeName>
    <alternativeName>
        <fullName evidence="3">Phosphopantothenoylcysteine synthetase/decarboxylase</fullName>
        <shortName evidence="3">PPCS-PPCDC</shortName>
    </alternativeName>
    <domain>
        <recommendedName>
            <fullName evidence="3">Phosphopantothenoylcysteine decarboxylase</fullName>
            <shortName evidence="3">PPC decarboxylase</shortName>
            <shortName evidence="3">PPC-DC</shortName>
            <ecNumber evidence="3">4.1.1.36</ecNumber>
        </recommendedName>
        <alternativeName>
            <fullName evidence="3">CoaC</fullName>
        </alternativeName>
    </domain>
    <domain>
        <recommendedName>
            <fullName evidence="3">Phosphopantothenate--cysteine ligase</fullName>
            <ecNumber evidence="3">6.3.2.5</ecNumber>
        </recommendedName>
        <alternativeName>
            <fullName evidence="3">CoaB</fullName>
        </alternativeName>
        <alternativeName>
            <fullName evidence="3">Phosphopantothenoylcysteine synthetase</fullName>
            <shortName evidence="3">PPC synthetase</shortName>
            <shortName evidence="3">PPC-S</shortName>
        </alternativeName>
    </domain>
</protein>
<proteinExistence type="inferred from homology"/>
<name>A0AAX3BD11_9SPIR</name>
<dbReference type="Gene3D" id="3.40.50.1950">
    <property type="entry name" value="Flavin prenyltransferase-like"/>
    <property type="match status" value="1"/>
</dbReference>
<dbReference type="GO" id="GO:0004632">
    <property type="term" value="F:phosphopantothenate--cysteine ligase activity"/>
    <property type="evidence" value="ECO:0007669"/>
    <property type="project" value="UniProtKB-UniRule"/>
</dbReference>
<dbReference type="EC" id="6.3.2.5" evidence="3"/>
<comment type="catalytic activity">
    <reaction evidence="3 4">
        <text>(R)-4'-phosphopantothenate + L-cysteine + CTP = N-[(R)-4-phosphopantothenoyl]-L-cysteine + CMP + diphosphate + H(+)</text>
        <dbReference type="Rhea" id="RHEA:19397"/>
        <dbReference type="ChEBI" id="CHEBI:10986"/>
        <dbReference type="ChEBI" id="CHEBI:15378"/>
        <dbReference type="ChEBI" id="CHEBI:33019"/>
        <dbReference type="ChEBI" id="CHEBI:35235"/>
        <dbReference type="ChEBI" id="CHEBI:37563"/>
        <dbReference type="ChEBI" id="CHEBI:59458"/>
        <dbReference type="ChEBI" id="CHEBI:60377"/>
        <dbReference type="EC" id="6.3.2.5"/>
    </reaction>
</comment>
<organism evidence="7 8">
    <name type="scientific">Thermospira aquatica</name>
    <dbReference type="NCBI Taxonomy" id="2828656"/>
    <lineage>
        <taxon>Bacteria</taxon>
        <taxon>Pseudomonadati</taxon>
        <taxon>Spirochaetota</taxon>
        <taxon>Spirochaetia</taxon>
        <taxon>Brevinematales</taxon>
        <taxon>Thermospiraceae</taxon>
        <taxon>Thermospira</taxon>
    </lineage>
</organism>
<comment type="function">
    <text evidence="3">Catalyzes two sequential steps in the biosynthesis of coenzyme A. In the first step cysteine is conjugated to 4'-phosphopantothenate to form 4-phosphopantothenoylcysteine. In the second step the latter compound is decarboxylated to form 4'-phosphopantotheine.</text>
</comment>
<dbReference type="InterPro" id="IPR035929">
    <property type="entry name" value="CoaB-like_sf"/>
</dbReference>
<dbReference type="SUPFAM" id="SSF102645">
    <property type="entry name" value="CoaB-like"/>
    <property type="match status" value="1"/>
</dbReference>
<sequence>MRIVFGISGGIAAYKVVSVIRRLVQRGHEVEVVMTSAAARLVSPFLLQTLTRRQVWVEDFDARRPLAHIELGDWCDVMVLAPATANTLAKLAHGMADNLLTASFLACDKRRVLFPAMNVKMYANPLTQKNLQILRDVGYEVYEPEVGELACGYQGKGRLPDEKTIVGLIDRDPMKPLEGMRVIVTTGATVEPIDPVRYISNFSSGKMGIALARRLFFLGASVFVVAGKTDVAVPSYLPVQRVTTTEDMLQVLQRSFSNYDVLVMAAAPADFRVSTVADTKIKREKEFSLQLIPNPDILAHLRQDYPQKQMIGFALEMRGGESHAKEKLKRKGLDAIVLNMVSPEFHPMGSDENEVYVYTKDGKEYFIERNSKEEVVKRIIDFLFLGVGA</sequence>
<keyword evidence="2 3" id="KW-0456">Lyase</keyword>
<dbReference type="EMBL" id="CP073355">
    <property type="protein sequence ID" value="URA10177.1"/>
    <property type="molecule type" value="Genomic_DNA"/>
</dbReference>
<dbReference type="InterPro" id="IPR005252">
    <property type="entry name" value="CoaBC"/>
</dbReference>
<feature type="region of interest" description="Phosphopantothenate--cysteine ligase" evidence="3">
    <location>
        <begin position="182"/>
        <end position="389"/>
    </location>
</feature>
<comment type="similarity">
    <text evidence="3 4">In the N-terminal section; belongs to the HFCD (homo-oligomeric flavin containing Cys decarboxylase) superfamily.</text>
</comment>
<comment type="catalytic activity">
    <reaction evidence="3 4">
        <text>N-[(R)-4-phosphopantothenoyl]-L-cysteine + H(+) = (R)-4'-phosphopantetheine + CO2</text>
        <dbReference type="Rhea" id="RHEA:16793"/>
        <dbReference type="ChEBI" id="CHEBI:15378"/>
        <dbReference type="ChEBI" id="CHEBI:16526"/>
        <dbReference type="ChEBI" id="CHEBI:59458"/>
        <dbReference type="ChEBI" id="CHEBI:61723"/>
        <dbReference type="EC" id="4.1.1.36"/>
    </reaction>
</comment>
<dbReference type="GO" id="GO:0015937">
    <property type="term" value="P:coenzyme A biosynthetic process"/>
    <property type="evidence" value="ECO:0007669"/>
    <property type="project" value="UniProtKB-UniRule"/>
</dbReference>
<feature type="domain" description="DNA/pantothenate metabolism flavoprotein C-terminal" evidence="6">
    <location>
        <begin position="177"/>
        <end position="382"/>
    </location>
</feature>
<dbReference type="InterPro" id="IPR007085">
    <property type="entry name" value="DNA/pantothenate-metab_flavo_C"/>
</dbReference>
<feature type="binding site" evidence="3">
    <location>
        <position position="313"/>
    </location>
    <ligand>
        <name>CTP</name>
        <dbReference type="ChEBI" id="CHEBI:37563"/>
    </ligand>
</feature>
<dbReference type="Proteomes" id="UP001056539">
    <property type="component" value="Chromosome"/>
</dbReference>
<dbReference type="Pfam" id="PF04127">
    <property type="entry name" value="DFP"/>
    <property type="match status" value="1"/>
</dbReference>
<dbReference type="InterPro" id="IPR036551">
    <property type="entry name" value="Flavin_trans-like"/>
</dbReference>
<dbReference type="GO" id="GO:0071513">
    <property type="term" value="C:phosphopantothenoylcysteine decarboxylase complex"/>
    <property type="evidence" value="ECO:0007669"/>
    <property type="project" value="TreeGrafter"/>
</dbReference>
<dbReference type="InterPro" id="IPR003382">
    <property type="entry name" value="Flavoprotein"/>
</dbReference>
<feature type="binding site" evidence="3">
    <location>
        <position position="327"/>
    </location>
    <ligand>
        <name>CTP</name>
        <dbReference type="ChEBI" id="CHEBI:37563"/>
    </ligand>
</feature>
<evidence type="ECO:0000259" key="6">
    <source>
        <dbReference type="Pfam" id="PF04127"/>
    </source>
</evidence>
<comment type="cofactor">
    <cofactor evidence="3">
        <name>Mg(2+)</name>
        <dbReference type="ChEBI" id="CHEBI:18420"/>
    </cofactor>
</comment>
<comment type="cofactor">
    <cofactor evidence="3">
        <name>FMN</name>
        <dbReference type="ChEBI" id="CHEBI:58210"/>
    </cofactor>
    <text evidence="3">Binds 1 FMN per subunit.</text>
</comment>
<comment type="caution">
    <text evidence="3">Lacks conserved residue(s) required for the propagation of feature annotation.</text>
</comment>
<feature type="region of interest" description="Phosphopantothenoylcysteine decarboxylase" evidence="3">
    <location>
        <begin position="1"/>
        <end position="181"/>
    </location>
</feature>
<keyword evidence="3" id="KW-0460">Magnesium</keyword>
<evidence type="ECO:0000313" key="8">
    <source>
        <dbReference type="Proteomes" id="UP001056539"/>
    </source>
</evidence>
<dbReference type="Pfam" id="PF02441">
    <property type="entry name" value="Flavoprotein"/>
    <property type="match status" value="1"/>
</dbReference>
<evidence type="ECO:0000313" key="7">
    <source>
        <dbReference type="EMBL" id="URA10177.1"/>
    </source>
</evidence>
<feature type="binding site" evidence="3">
    <location>
        <position position="280"/>
    </location>
    <ligand>
        <name>CTP</name>
        <dbReference type="ChEBI" id="CHEBI:37563"/>
    </ligand>
</feature>
<dbReference type="KEGG" id="taqu:KDW03_11970"/>
<dbReference type="GO" id="GO:0004633">
    <property type="term" value="F:phosphopantothenoylcysteine decarboxylase activity"/>
    <property type="evidence" value="ECO:0007669"/>
    <property type="project" value="UniProtKB-UniRule"/>
</dbReference>
<dbReference type="Gene3D" id="3.40.50.10300">
    <property type="entry name" value="CoaB-like"/>
    <property type="match status" value="1"/>
</dbReference>
<dbReference type="EC" id="4.1.1.36" evidence="3"/>
<keyword evidence="1 3" id="KW-0210">Decarboxylase</keyword>
<evidence type="ECO:0000259" key="5">
    <source>
        <dbReference type="Pfam" id="PF02441"/>
    </source>
</evidence>
<feature type="binding site" evidence="3">
    <location>
        <position position="270"/>
    </location>
    <ligand>
        <name>CTP</name>
        <dbReference type="ChEBI" id="CHEBI:37563"/>
    </ligand>
</feature>
<dbReference type="GO" id="GO:0010181">
    <property type="term" value="F:FMN binding"/>
    <property type="evidence" value="ECO:0007669"/>
    <property type="project" value="UniProtKB-UniRule"/>
</dbReference>
<evidence type="ECO:0000256" key="1">
    <source>
        <dbReference type="ARBA" id="ARBA00022793"/>
    </source>
</evidence>
<dbReference type="NCBIfam" id="TIGR00521">
    <property type="entry name" value="coaBC_dfp"/>
    <property type="match status" value="1"/>
</dbReference>
<keyword evidence="3 4" id="KW-0436">Ligase</keyword>
<dbReference type="GO" id="GO:0015941">
    <property type="term" value="P:pantothenate catabolic process"/>
    <property type="evidence" value="ECO:0007669"/>
    <property type="project" value="InterPro"/>
</dbReference>
<keyword evidence="8" id="KW-1185">Reference proteome</keyword>
<evidence type="ECO:0000256" key="4">
    <source>
        <dbReference type="RuleBase" id="RU364078"/>
    </source>
</evidence>
<keyword evidence="3" id="KW-0511">Multifunctional enzyme</keyword>
<feature type="binding site" evidence="3">
    <location>
        <begin position="295"/>
        <end position="298"/>
    </location>
    <ligand>
        <name>CTP</name>
        <dbReference type="ChEBI" id="CHEBI:37563"/>
    </ligand>
</feature>